<feature type="compositionally biased region" description="Basic residues" evidence="1">
    <location>
        <begin position="211"/>
        <end position="220"/>
    </location>
</feature>
<organism evidence="2 3">
    <name type="scientific">Marasmius crinis-equi</name>
    <dbReference type="NCBI Taxonomy" id="585013"/>
    <lineage>
        <taxon>Eukaryota</taxon>
        <taxon>Fungi</taxon>
        <taxon>Dikarya</taxon>
        <taxon>Basidiomycota</taxon>
        <taxon>Agaricomycotina</taxon>
        <taxon>Agaricomycetes</taxon>
        <taxon>Agaricomycetidae</taxon>
        <taxon>Agaricales</taxon>
        <taxon>Marasmiineae</taxon>
        <taxon>Marasmiaceae</taxon>
        <taxon>Marasmius</taxon>
    </lineage>
</organism>
<dbReference type="EMBL" id="JBAHYK010000231">
    <property type="protein sequence ID" value="KAL0576317.1"/>
    <property type="molecule type" value="Genomic_DNA"/>
</dbReference>
<keyword evidence="3" id="KW-1185">Reference proteome</keyword>
<name>A0ABR3FLS4_9AGAR</name>
<evidence type="ECO:0000256" key="1">
    <source>
        <dbReference type="SAM" id="MobiDB-lite"/>
    </source>
</evidence>
<comment type="caution">
    <text evidence="2">The sequence shown here is derived from an EMBL/GenBank/DDBJ whole genome shotgun (WGS) entry which is preliminary data.</text>
</comment>
<protein>
    <submittedName>
        <fullName evidence="2">Uncharacterized protein</fullName>
    </submittedName>
</protein>
<evidence type="ECO:0000313" key="2">
    <source>
        <dbReference type="EMBL" id="KAL0576317.1"/>
    </source>
</evidence>
<proteinExistence type="predicted"/>
<gene>
    <name evidence="2" type="ORF">V5O48_005666</name>
</gene>
<feature type="region of interest" description="Disordered" evidence="1">
    <location>
        <begin position="192"/>
        <end position="277"/>
    </location>
</feature>
<feature type="compositionally biased region" description="Low complexity" evidence="1">
    <location>
        <begin position="200"/>
        <end position="210"/>
    </location>
</feature>
<evidence type="ECO:0000313" key="3">
    <source>
        <dbReference type="Proteomes" id="UP001465976"/>
    </source>
</evidence>
<dbReference type="Proteomes" id="UP001465976">
    <property type="component" value="Unassembled WGS sequence"/>
</dbReference>
<accession>A0ABR3FLS4</accession>
<sequence>MSADRSTTPIPRNIPSLRIRRQRFAEMEKEQQVEDTEALRVLYEVEVKVGLTNVWGKGTGKERQEEEDGQGEEEEDDGTVRARPRPRPLPLTEDTLRMHVTLGTSKIRSPVKGIFQINEAEQEDGMESQPESSSHSRPLVNVDVQVMDMDTDAPSPITFPSTLTLGCNDTVRVTFPSAKRRRSSAGPDFGLGFNVGSGNGSLRNRMGSSSLRRRGSRGRLHTVVGSGGSTSSLQVFAPRPRKVTPGVGALMGLGQGVDVSGGKRKREEEEIVEVDED</sequence>
<feature type="compositionally biased region" description="Acidic residues" evidence="1">
    <location>
        <begin position="65"/>
        <end position="77"/>
    </location>
</feature>
<feature type="region of interest" description="Disordered" evidence="1">
    <location>
        <begin position="53"/>
        <end position="95"/>
    </location>
</feature>
<reference evidence="2 3" key="1">
    <citation type="submission" date="2024-02" db="EMBL/GenBank/DDBJ databases">
        <title>A draft genome for the cacao thread blight pathogen Marasmius crinis-equi.</title>
        <authorList>
            <person name="Cohen S.P."/>
            <person name="Baruah I.K."/>
            <person name="Amoako-Attah I."/>
            <person name="Bukari Y."/>
            <person name="Meinhardt L.W."/>
            <person name="Bailey B.A."/>
        </authorList>
    </citation>
    <scope>NUCLEOTIDE SEQUENCE [LARGE SCALE GENOMIC DNA]</scope>
    <source>
        <strain evidence="2 3">GH-76</strain>
    </source>
</reference>